<protein>
    <submittedName>
        <fullName evidence="2">Uncharacterized protein</fullName>
    </submittedName>
</protein>
<accession>A0ABD1MFD7</accession>
<name>A0ABD1MFD7_9FABA</name>
<gene>
    <name evidence="2" type="ORF">Fmac_015520</name>
</gene>
<dbReference type="Proteomes" id="UP001603857">
    <property type="component" value="Unassembled WGS sequence"/>
</dbReference>
<reference evidence="2 3" key="1">
    <citation type="submission" date="2024-08" db="EMBL/GenBank/DDBJ databases">
        <title>Insights into the chromosomal genome structure of Flemingia macrophylla.</title>
        <authorList>
            <person name="Ding Y."/>
            <person name="Zhao Y."/>
            <person name="Bi W."/>
            <person name="Wu M."/>
            <person name="Zhao G."/>
            <person name="Gong Y."/>
            <person name="Li W."/>
            <person name="Zhang P."/>
        </authorList>
    </citation>
    <scope>NUCLEOTIDE SEQUENCE [LARGE SCALE GENOMIC DNA]</scope>
    <source>
        <strain evidence="2">DYQJB</strain>
        <tissue evidence="2">Leaf</tissue>
    </source>
</reference>
<feature type="region of interest" description="Disordered" evidence="1">
    <location>
        <begin position="1"/>
        <end position="24"/>
    </location>
</feature>
<evidence type="ECO:0000256" key="1">
    <source>
        <dbReference type="SAM" id="MobiDB-lite"/>
    </source>
</evidence>
<evidence type="ECO:0000313" key="2">
    <source>
        <dbReference type="EMBL" id="KAL2334307.1"/>
    </source>
</evidence>
<feature type="compositionally biased region" description="Basic and acidic residues" evidence="1">
    <location>
        <begin position="14"/>
        <end position="23"/>
    </location>
</feature>
<keyword evidence="3" id="KW-1185">Reference proteome</keyword>
<organism evidence="2 3">
    <name type="scientific">Flemingia macrophylla</name>
    <dbReference type="NCBI Taxonomy" id="520843"/>
    <lineage>
        <taxon>Eukaryota</taxon>
        <taxon>Viridiplantae</taxon>
        <taxon>Streptophyta</taxon>
        <taxon>Embryophyta</taxon>
        <taxon>Tracheophyta</taxon>
        <taxon>Spermatophyta</taxon>
        <taxon>Magnoliopsida</taxon>
        <taxon>eudicotyledons</taxon>
        <taxon>Gunneridae</taxon>
        <taxon>Pentapetalae</taxon>
        <taxon>rosids</taxon>
        <taxon>fabids</taxon>
        <taxon>Fabales</taxon>
        <taxon>Fabaceae</taxon>
        <taxon>Papilionoideae</taxon>
        <taxon>50 kb inversion clade</taxon>
        <taxon>NPAAA clade</taxon>
        <taxon>indigoferoid/millettioid clade</taxon>
        <taxon>Phaseoleae</taxon>
        <taxon>Flemingia</taxon>
    </lineage>
</organism>
<comment type="caution">
    <text evidence="2">The sequence shown here is derived from an EMBL/GenBank/DDBJ whole genome shotgun (WGS) entry which is preliminary data.</text>
</comment>
<evidence type="ECO:0000313" key="3">
    <source>
        <dbReference type="Proteomes" id="UP001603857"/>
    </source>
</evidence>
<proteinExistence type="predicted"/>
<dbReference type="InterPro" id="IPR051563">
    <property type="entry name" value="Glycosyl_Hydrolase_51"/>
</dbReference>
<sequence length="380" mass="41526">MALDVVLPGGLDPPKLDEVHADEGGGVGDELGSVTFPLGTDNGDVTLGLYDDELGAFGPLLGDLFLLDGARELVTVGEVDDSNVIKDDIEVLGTMDKAVADEGRELGVVGEELVDVELGHDGLKDLIVDRADDLLVVLQAEILNDDEELLSVGAGKDVDGQVHHLEVIRVGDGGKHVGVHDAMRTVHHPVSLSFTLLFNAALCAFFRRLLLGFVFAFRGNFNFDCRWQKTCRKFQTLSSEHCLRRSIMQELGDCFEAGGSNVPSNISPWTIIGDDSNILVSTDRSSCFERNKIAVHLDVFCVGPKYCPHEGVGISNLGYWGVNIEKAQKYRVIFYVKAQGARDLHVSIVGSENGEKKTLRRSYFKVDKDGDYIGKQCYKL</sequence>
<dbReference type="PANTHER" id="PTHR31776:SF18">
    <property type="entry name" value="NON-REDUCING END ALPHA-L-ARABINOFURANOSIDASE"/>
    <property type="match status" value="1"/>
</dbReference>
<dbReference type="AlphaFoldDB" id="A0ABD1MFD7"/>
<dbReference type="PANTHER" id="PTHR31776">
    <property type="entry name" value="ALPHA-L-ARABINOFURANOSIDASE 1"/>
    <property type="match status" value="1"/>
</dbReference>
<dbReference type="EMBL" id="JBGMDY010000005">
    <property type="protein sequence ID" value="KAL2334307.1"/>
    <property type="molecule type" value="Genomic_DNA"/>
</dbReference>